<keyword evidence="3 7" id="KW-0479">Metal-binding</keyword>
<evidence type="ECO:0000256" key="2">
    <source>
        <dbReference type="ARBA" id="ARBA00012925"/>
    </source>
</evidence>
<reference evidence="9" key="1">
    <citation type="journal article" date="2014" name="Int. J. Syst. Evol. Microbiol.">
        <title>Complete genome sequence of Corynebacterium casei LMG S-19264T (=DSM 44701T), isolated from a smear-ripened cheese.</title>
        <authorList>
            <consortium name="US DOE Joint Genome Institute (JGI-PGF)"/>
            <person name="Walter F."/>
            <person name="Albersmeier A."/>
            <person name="Kalinowski J."/>
            <person name="Ruckert C."/>
        </authorList>
    </citation>
    <scope>NUCLEOTIDE SEQUENCE</scope>
    <source>
        <strain evidence="9">CGMCC 1.12214</strain>
    </source>
</reference>
<sequence length="243" mass="26684">MTDDKRADDLPADDLNVFPPQLLEGYRAFCENRLPRERERFEELAAAGQKPRVLLIGCCDSRVSPEVIFDARPGEIFVVRNVANLVPPYEPGDEHNHGTSAALEFAVMGLRVEHIVVMGHALCGGVRAFAESEADPYARPLSPGDFIGRWIKLIAPAYEAVGPGSPADESYVEKLGMASVENSIANLLTFPCIRTLVEKKRIALHGAYFGVTTGRLLIRDPQTRRFEPVGPGPEGRFSLMHCG</sequence>
<dbReference type="EMBL" id="BMES01000003">
    <property type="protein sequence ID" value="GGH33429.1"/>
    <property type="molecule type" value="Genomic_DNA"/>
</dbReference>
<evidence type="ECO:0000313" key="9">
    <source>
        <dbReference type="EMBL" id="GGH33429.1"/>
    </source>
</evidence>
<gene>
    <name evidence="9" type="ORF">GCM10007036_46040</name>
</gene>
<accession>A0A917MKL4</accession>
<dbReference type="PANTHER" id="PTHR11002:SF76">
    <property type="entry name" value="CARBONIC ANHYDRASE"/>
    <property type="match status" value="1"/>
</dbReference>
<comment type="cofactor">
    <cofactor evidence="7">
        <name>Zn(2+)</name>
        <dbReference type="ChEBI" id="CHEBI:29105"/>
    </cofactor>
    <text evidence="7">Binds 1 zinc ion per subunit.</text>
</comment>
<dbReference type="AlphaFoldDB" id="A0A917MKL4"/>
<dbReference type="CDD" id="cd00884">
    <property type="entry name" value="beta_CA_cladeB"/>
    <property type="match status" value="1"/>
</dbReference>
<dbReference type="InterPro" id="IPR036874">
    <property type="entry name" value="Carbonic_anhydrase_sf"/>
</dbReference>
<dbReference type="InterPro" id="IPR001765">
    <property type="entry name" value="Carbonic_anhydrase"/>
</dbReference>
<dbReference type="RefSeq" id="WP_188520145.1">
    <property type="nucleotide sequence ID" value="NZ_BMES01000003.1"/>
</dbReference>
<reference evidence="9" key="2">
    <citation type="submission" date="2020-09" db="EMBL/GenBank/DDBJ databases">
        <authorList>
            <person name="Sun Q."/>
            <person name="Zhou Y."/>
        </authorList>
    </citation>
    <scope>NUCLEOTIDE SEQUENCE</scope>
    <source>
        <strain evidence="9">CGMCC 1.12214</strain>
    </source>
</reference>
<dbReference type="PROSITE" id="PS00705">
    <property type="entry name" value="PROK_CO2_ANHYDRASE_2"/>
    <property type="match status" value="1"/>
</dbReference>
<keyword evidence="5 8" id="KW-0456">Lyase</keyword>
<comment type="caution">
    <text evidence="9">The sequence shown here is derived from an EMBL/GenBank/DDBJ whole genome shotgun (WGS) entry which is preliminary data.</text>
</comment>
<dbReference type="Pfam" id="PF00484">
    <property type="entry name" value="Pro_CA"/>
    <property type="match status" value="1"/>
</dbReference>
<dbReference type="Proteomes" id="UP000603912">
    <property type="component" value="Unassembled WGS sequence"/>
</dbReference>
<feature type="binding site" evidence="7">
    <location>
        <position position="58"/>
    </location>
    <ligand>
        <name>Zn(2+)</name>
        <dbReference type="ChEBI" id="CHEBI:29105"/>
    </ligand>
</feature>
<feature type="binding site" evidence="7">
    <location>
        <position position="120"/>
    </location>
    <ligand>
        <name>Zn(2+)</name>
        <dbReference type="ChEBI" id="CHEBI:29105"/>
    </ligand>
</feature>
<keyword evidence="10" id="KW-1185">Reference proteome</keyword>
<dbReference type="EC" id="4.2.1.1" evidence="2 8"/>
<dbReference type="SMART" id="SM00947">
    <property type="entry name" value="Pro_CA"/>
    <property type="match status" value="1"/>
</dbReference>
<evidence type="ECO:0000313" key="10">
    <source>
        <dbReference type="Proteomes" id="UP000603912"/>
    </source>
</evidence>
<name>A0A917MKL4_9HYPH</name>
<dbReference type="SUPFAM" id="SSF53056">
    <property type="entry name" value="beta-carbonic anhydrase, cab"/>
    <property type="match status" value="1"/>
</dbReference>
<comment type="function">
    <text evidence="8">Reversible hydration of carbon dioxide.</text>
</comment>
<evidence type="ECO:0000256" key="3">
    <source>
        <dbReference type="ARBA" id="ARBA00022723"/>
    </source>
</evidence>
<evidence type="ECO:0000256" key="5">
    <source>
        <dbReference type="ARBA" id="ARBA00023239"/>
    </source>
</evidence>
<comment type="similarity">
    <text evidence="1 8">Belongs to the beta-class carbonic anhydrase family.</text>
</comment>
<comment type="catalytic activity">
    <reaction evidence="6 8">
        <text>hydrogencarbonate + H(+) = CO2 + H2O</text>
        <dbReference type="Rhea" id="RHEA:10748"/>
        <dbReference type="ChEBI" id="CHEBI:15377"/>
        <dbReference type="ChEBI" id="CHEBI:15378"/>
        <dbReference type="ChEBI" id="CHEBI:16526"/>
        <dbReference type="ChEBI" id="CHEBI:17544"/>
        <dbReference type="EC" id="4.2.1.1"/>
    </reaction>
</comment>
<evidence type="ECO:0000256" key="7">
    <source>
        <dbReference type="PIRSR" id="PIRSR601765-1"/>
    </source>
</evidence>
<proteinExistence type="inferred from homology"/>
<keyword evidence="4 7" id="KW-0862">Zinc</keyword>
<dbReference type="GO" id="GO:0015976">
    <property type="term" value="P:carbon utilization"/>
    <property type="evidence" value="ECO:0007669"/>
    <property type="project" value="InterPro"/>
</dbReference>
<dbReference type="InterPro" id="IPR045066">
    <property type="entry name" value="Beta_CA_cladeB"/>
</dbReference>
<dbReference type="Gene3D" id="3.40.1050.10">
    <property type="entry name" value="Carbonic anhydrase"/>
    <property type="match status" value="1"/>
</dbReference>
<dbReference type="InterPro" id="IPR015892">
    <property type="entry name" value="Carbonic_anhydrase_CS"/>
</dbReference>
<organism evidence="9 10">
    <name type="scientific">Alsobacter metallidurans</name>
    <dbReference type="NCBI Taxonomy" id="340221"/>
    <lineage>
        <taxon>Bacteria</taxon>
        <taxon>Pseudomonadati</taxon>
        <taxon>Pseudomonadota</taxon>
        <taxon>Alphaproteobacteria</taxon>
        <taxon>Hyphomicrobiales</taxon>
        <taxon>Alsobacteraceae</taxon>
        <taxon>Alsobacter</taxon>
    </lineage>
</organism>
<dbReference type="PANTHER" id="PTHR11002">
    <property type="entry name" value="CARBONIC ANHYDRASE"/>
    <property type="match status" value="1"/>
</dbReference>
<feature type="binding site" evidence="7">
    <location>
        <position position="60"/>
    </location>
    <ligand>
        <name>Zn(2+)</name>
        <dbReference type="ChEBI" id="CHEBI:29105"/>
    </ligand>
</feature>
<evidence type="ECO:0000256" key="4">
    <source>
        <dbReference type="ARBA" id="ARBA00022833"/>
    </source>
</evidence>
<feature type="binding site" evidence="7">
    <location>
        <position position="123"/>
    </location>
    <ligand>
        <name>Zn(2+)</name>
        <dbReference type="ChEBI" id="CHEBI:29105"/>
    </ligand>
</feature>
<evidence type="ECO:0000256" key="6">
    <source>
        <dbReference type="ARBA" id="ARBA00048348"/>
    </source>
</evidence>
<dbReference type="GO" id="GO:0008270">
    <property type="term" value="F:zinc ion binding"/>
    <property type="evidence" value="ECO:0007669"/>
    <property type="project" value="UniProtKB-UniRule"/>
</dbReference>
<evidence type="ECO:0000256" key="1">
    <source>
        <dbReference type="ARBA" id="ARBA00006217"/>
    </source>
</evidence>
<protein>
    <recommendedName>
        <fullName evidence="2 8">Carbonic anhydrase</fullName>
        <ecNumber evidence="2 8">4.2.1.1</ecNumber>
    </recommendedName>
    <alternativeName>
        <fullName evidence="8">Carbonate dehydratase</fullName>
    </alternativeName>
</protein>
<dbReference type="GO" id="GO:0004089">
    <property type="term" value="F:carbonate dehydratase activity"/>
    <property type="evidence" value="ECO:0007669"/>
    <property type="project" value="UniProtKB-UniRule"/>
</dbReference>
<evidence type="ECO:0000256" key="8">
    <source>
        <dbReference type="RuleBase" id="RU003956"/>
    </source>
</evidence>